<feature type="domain" description="Response regulatory" evidence="4">
    <location>
        <begin position="415"/>
        <end position="528"/>
    </location>
</feature>
<keyword evidence="1 3" id="KW-0597">Phosphoprotein</keyword>
<dbReference type="Proteomes" id="UP000008633">
    <property type="component" value="Chromosome"/>
</dbReference>
<evidence type="ECO:0000256" key="3">
    <source>
        <dbReference type="PROSITE-ProRule" id="PRU00169"/>
    </source>
</evidence>
<dbReference type="Gene3D" id="3.40.50.2300">
    <property type="match status" value="1"/>
</dbReference>
<dbReference type="PANTHER" id="PTHR45339:SF1">
    <property type="entry name" value="HYBRID SIGNAL TRANSDUCTION HISTIDINE KINASE J"/>
    <property type="match status" value="1"/>
</dbReference>
<evidence type="ECO:0000259" key="4">
    <source>
        <dbReference type="PROSITE" id="PS50110"/>
    </source>
</evidence>
<dbReference type="InterPro" id="IPR011006">
    <property type="entry name" value="CheY-like_superfamily"/>
</dbReference>
<keyword evidence="6" id="KW-1185">Reference proteome</keyword>
<dbReference type="EMBL" id="CP002452">
    <property type="protein sequence ID" value="ADV45487.1"/>
    <property type="molecule type" value="Genomic_DNA"/>
</dbReference>
<keyword evidence="2" id="KW-0902">Two-component regulatory system</keyword>
<reference evidence="6" key="2">
    <citation type="submission" date="2011-01" db="EMBL/GenBank/DDBJ databases">
        <title>The complete genome of Nitratifractor salsuginis DSM 16511.</title>
        <authorList>
            <consortium name="US DOE Joint Genome Institute (JGI-PGF)"/>
            <person name="Lucas S."/>
            <person name="Copeland A."/>
            <person name="Lapidus A."/>
            <person name="Bruce D."/>
            <person name="Goodwin L."/>
            <person name="Pitluck S."/>
            <person name="Kyrpides N."/>
            <person name="Mavromatis K."/>
            <person name="Ivanova N."/>
            <person name="Mikhailova N."/>
            <person name="Zeytun A."/>
            <person name="Detter J.C."/>
            <person name="Tapia R."/>
            <person name="Han C."/>
            <person name="Land M."/>
            <person name="Hauser L."/>
            <person name="Markowitz V."/>
            <person name="Cheng J.-F."/>
            <person name="Hugenholtz P."/>
            <person name="Woyke T."/>
            <person name="Wu D."/>
            <person name="Tindall B."/>
            <person name="Schuetze A."/>
            <person name="Brambilla E."/>
            <person name="Klenk H.-P."/>
            <person name="Eisen J.A."/>
        </authorList>
    </citation>
    <scope>NUCLEOTIDE SEQUENCE [LARGE SCALE GENOMIC DNA]</scope>
    <source>
        <strain evidence="6">DSM 16511 / JCM 12458 / E9I37-1</strain>
    </source>
</reference>
<dbReference type="SUPFAM" id="SSF52172">
    <property type="entry name" value="CheY-like"/>
    <property type="match status" value="1"/>
</dbReference>
<dbReference type="GO" id="GO:0000160">
    <property type="term" value="P:phosphorelay signal transduction system"/>
    <property type="evidence" value="ECO:0007669"/>
    <property type="project" value="UniProtKB-KW"/>
</dbReference>
<sequence length="669" mass="76700">MNQNNEKKIPKKVRAIEIDVLCYRPKSLGPISEDIRGFFGRVFQSFQSFESEEALWEVLNGKDKMVLLILDAHACPDNALLRRVLGKISAGPTPPPLLWLYDRGKEAELGSLLPLGIHYALPVPWDREAVRIHLKPLIGSILALKDQKRLQKELQACRQQQPSGREGCIELREQCESLQGFFSRESRELKEVSDKLTSLSAQMIQTGLSEREKKYIASLQRLLGYLERLSMEMKNHTETLSLTNDKEKSRPRNFNINNLFEQLADYLERKNTVEKFSLIFDVDNSVPAQLYGDPILLGKVLHSLTGMMIDDDGVGELVLRASLTPVPGKEKEKILYFEFFGKAHEGPFDFASFRKHLESGTDFRQAEQWIELMGGDLEVPKEQENEGMLLRFSVPVRQEERRSYRLPSSEWMNKRILIAVGNNSVAEALNHMLGYFHFPLTIAKSAEAVLRELDRQNYDVVFFDPGDFPERDLVQQIISAKKEAKLVVLSEDQAREEKVSGELLPFIEAFLNKPFTQEKIFEVILDLFAEVRLEETQESLGILKENLSFLVGRKKILFIGEKDSDWMLLKGMMEDTEIEMTQTENTEYLSIFLPSVDLVIVSGHLSEDPWKSVLEICPKECTDKILMTLLEPTERKRQAEAREAGIPYIIPTPIDPEYLYRLLLEVFLG</sequence>
<evidence type="ECO:0000256" key="2">
    <source>
        <dbReference type="ARBA" id="ARBA00023012"/>
    </source>
</evidence>
<evidence type="ECO:0000313" key="6">
    <source>
        <dbReference type="Proteomes" id="UP000008633"/>
    </source>
</evidence>
<organism evidence="5 6">
    <name type="scientific">Nitratifractor salsuginis (strain DSM 16511 / JCM 12458 / E9I37-1)</name>
    <dbReference type="NCBI Taxonomy" id="749222"/>
    <lineage>
        <taxon>Bacteria</taxon>
        <taxon>Pseudomonadati</taxon>
        <taxon>Campylobacterota</taxon>
        <taxon>Epsilonproteobacteria</taxon>
        <taxon>Campylobacterales</taxon>
        <taxon>Sulfurovaceae</taxon>
        <taxon>Nitratifractor</taxon>
    </lineage>
</organism>
<dbReference type="HOGENOM" id="CLU_410403_0_0_7"/>
<dbReference type="KEGG" id="nsa:Nitsa_0215"/>
<dbReference type="eggNOG" id="COG0745">
    <property type="taxonomic scope" value="Bacteria"/>
</dbReference>
<dbReference type="PROSITE" id="PS50110">
    <property type="entry name" value="RESPONSE_REGULATORY"/>
    <property type="match status" value="1"/>
</dbReference>
<name>E6WZ37_NITSE</name>
<reference evidence="5 6" key="1">
    <citation type="journal article" date="2011" name="Stand. Genomic Sci.">
        <title>Complete genome sequence of Nitratifractor salsuginis type strain (E9I37-1).</title>
        <authorList>
            <person name="Anderson I."/>
            <person name="Sikorski J."/>
            <person name="Zeytun A."/>
            <person name="Nolan M."/>
            <person name="Lapidus A."/>
            <person name="Lucas S."/>
            <person name="Hammon N."/>
            <person name="Deshpande S."/>
            <person name="Cheng J.F."/>
            <person name="Tapia R."/>
            <person name="Han C."/>
            <person name="Goodwin L."/>
            <person name="Pitluck S."/>
            <person name="Liolios K."/>
            <person name="Pagani I."/>
            <person name="Ivanova N."/>
            <person name="Huntemann M."/>
            <person name="Mavromatis K."/>
            <person name="Ovchinikova G."/>
            <person name="Pati A."/>
            <person name="Chen A."/>
            <person name="Palaniappan K."/>
            <person name="Land M."/>
            <person name="Hauser L."/>
            <person name="Brambilla E.M."/>
            <person name="Ngatchou-Djao O.D."/>
            <person name="Rohde M."/>
            <person name="Tindall B.J."/>
            <person name="Goker M."/>
            <person name="Detter J.C."/>
            <person name="Woyke T."/>
            <person name="Bristow J."/>
            <person name="Eisen J.A."/>
            <person name="Markowitz V."/>
            <person name="Hugenholtz P."/>
            <person name="Klenk H.P."/>
            <person name="Kyrpides N.C."/>
        </authorList>
    </citation>
    <scope>NUCLEOTIDE SEQUENCE [LARGE SCALE GENOMIC DNA]</scope>
    <source>
        <strain evidence="6">DSM 16511 / JCM 12458 / E9I37-1</strain>
    </source>
</reference>
<proteinExistence type="predicted"/>
<feature type="modified residue" description="4-aspartylphosphate" evidence="3">
    <location>
        <position position="464"/>
    </location>
</feature>
<evidence type="ECO:0000313" key="5">
    <source>
        <dbReference type="EMBL" id="ADV45487.1"/>
    </source>
</evidence>
<evidence type="ECO:0000256" key="1">
    <source>
        <dbReference type="ARBA" id="ARBA00022553"/>
    </source>
</evidence>
<gene>
    <name evidence="5" type="ordered locus">Nitsa_0215</name>
</gene>
<accession>E6WZ37</accession>
<dbReference type="AlphaFoldDB" id="E6WZ37"/>
<protein>
    <recommendedName>
        <fullName evidence="4">Response regulatory domain-containing protein</fullName>
    </recommendedName>
</protein>
<dbReference type="STRING" id="749222.Nitsa_0215"/>
<dbReference type="PANTHER" id="PTHR45339">
    <property type="entry name" value="HYBRID SIGNAL TRANSDUCTION HISTIDINE KINASE J"/>
    <property type="match status" value="1"/>
</dbReference>
<dbReference type="InterPro" id="IPR001789">
    <property type="entry name" value="Sig_transdc_resp-reg_receiver"/>
</dbReference>